<protein>
    <submittedName>
        <fullName evidence="1">Uncharacterized protein</fullName>
    </submittedName>
</protein>
<accession>A0ACC3YCU7</accession>
<comment type="caution">
    <text evidence="1">The sequence shown here is derived from an EMBL/GenBank/DDBJ whole genome shotgun (WGS) entry which is preliminary data.</text>
</comment>
<name>A0ACC3YCU7_COLTU</name>
<gene>
    <name evidence="1" type="ORF">CTRU02_215525</name>
</gene>
<reference evidence="1 2" key="1">
    <citation type="journal article" date="2020" name="Phytopathology">
        <title>Genome Sequence Resources of Colletotrichum truncatum, C. plurivorum, C. musicola, and C. sojae: Four Species Pathogenic to Soybean (Glycine max).</title>
        <authorList>
            <person name="Rogerio F."/>
            <person name="Boufleur T.R."/>
            <person name="Ciampi-Guillardi M."/>
            <person name="Sukno S.A."/>
            <person name="Thon M.R."/>
            <person name="Massola Junior N.S."/>
            <person name="Baroncelli R."/>
        </authorList>
    </citation>
    <scope>NUCLEOTIDE SEQUENCE [LARGE SCALE GENOMIC DNA]</scope>
    <source>
        <strain evidence="1 2">CMES1059</strain>
    </source>
</reference>
<evidence type="ECO:0000313" key="2">
    <source>
        <dbReference type="Proteomes" id="UP000805649"/>
    </source>
</evidence>
<sequence length="269" mass="29878">MSVGIYGGFDESLLHVYGTTRALTIIYLDGQSASLTPVGTLDSQMALLQGNVPKSPSYDLTYDDDQRALDLCELVAELGIDGVVRMNAGFEVLLCDYTAANIEEISVTNITVPGNKENENNDSLSQDANRQPPRGFGNIFSEQGSYEWLRSATWHYGAYGGGGPSERRVKLDICCLMSFYDPDLSSLAHSHHGGIIGNQTYQNGWGLRRGHQLVEIDTYDVELARSWLKEMTLPKFRNKKCSGIDWHSLFTSVRAQHGMRAKEIRATFL</sequence>
<organism evidence="1 2">
    <name type="scientific">Colletotrichum truncatum</name>
    <name type="common">Anthracnose fungus</name>
    <name type="synonym">Colletotrichum capsici</name>
    <dbReference type="NCBI Taxonomy" id="5467"/>
    <lineage>
        <taxon>Eukaryota</taxon>
        <taxon>Fungi</taxon>
        <taxon>Dikarya</taxon>
        <taxon>Ascomycota</taxon>
        <taxon>Pezizomycotina</taxon>
        <taxon>Sordariomycetes</taxon>
        <taxon>Hypocreomycetidae</taxon>
        <taxon>Glomerellales</taxon>
        <taxon>Glomerellaceae</taxon>
        <taxon>Colletotrichum</taxon>
        <taxon>Colletotrichum truncatum species complex</taxon>
    </lineage>
</organism>
<dbReference type="EMBL" id="VUJX02000016">
    <property type="protein sequence ID" value="KAL0929626.1"/>
    <property type="molecule type" value="Genomic_DNA"/>
</dbReference>
<keyword evidence="2" id="KW-1185">Reference proteome</keyword>
<dbReference type="Proteomes" id="UP000805649">
    <property type="component" value="Unassembled WGS sequence"/>
</dbReference>
<proteinExistence type="predicted"/>
<evidence type="ECO:0000313" key="1">
    <source>
        <dbReference type="EMBL" id="KAL0929626.1"/>
    </source>
</evidence>